<gene>
    <name evidence="9" type="ORF">Rhopal_007316-T1</name>
</gene>
<sequence>MASPSTDYIAEQPKQVGGMLQPAPQPVLEPDYGQDDDGQVHLPTWKGIKNKFTTKEGWVGDYDFAYLCMPQFPWACGSGSRKRTRSAPFYALDSQLPIFLTLICGLQHALAMLAGLITPPIIFAGQLGFSPAQQTQMVAVSLIASGFLSMVQMTRFPIPFTRRKYWMGTGLVTVVGTSFATLSTASAIFNALYADGTCTSQIVDGVTVRDACPKAYGYLLGTSALCSLLPMLMSFVPPKVLKRIFPPVVTGVVVLLIGAKLVGDSGALAWLGGSGACRSRPTTGPNMTCPTGSHRLPWGSPEYLGLGFLSFMTIIIIEYVGSPAMKSASIIIGLLVGSVIAGPLGYSDASTITNAPAITFLWTETFPLKVYGPAVLPLLAVYLSVGLEVIGDITASSEASRQPVRGPLFESRIQGGLLADGINGMLSGLAMNAPMSIFAQNNGVLSLTRCANRSVGYTCAVILVIFGILAKISGVFLAIPTPVLGGVTTFLFTTVAVAGMKIISTCAFSRRDRVILAASLSLGFATMLVKDFASYIFTYSGSNTALRGFMNSIVIILGTPFLIAGIIASILNATLPADPDAADEQQRPAYVQDHASDSLELGVGPSSSGSARREQDDDVKL</sequence>
<evidence type="ECO:0000256" key="4">
    <source>
        <dbReference type="ARBA" id="ARBA00022692"/>
    </source>
</evidence>
<evidence type="ECO:0000256" key="5">
    <source>
        <dbReference type="ARBA" id="ARBA00022989"/>
    </source>
</evidence>
<keyword evidence="5 8" id="KW-1133">Transmembrane helix</keyword>
<comment type="subcellular location">
    <subcellularLocation>
        <location evidence="1">Membrane</location>
        <topology evidence="1">Multi-pass membrane protein</topology>
    </subcellularLocation>
</comment>
<feature type="transmembrane region" description="Helical" evidence="8">
    <location>
        <begin position="98"/>
        <end position="123"/>
    </location>
</feature>
<organism evidence="9 10">
    <name type="scientific">Rhodotorula paludigena</name>
    <dbReference type="NCBI Taxonomy" id="86838"/>
    <lineage>
        <taxon>Eukaryota</taxon>
        <taxon>Fungi</taxon>
        <taxon>Dikarya</taxon>
        <taxon>Basidiomycota</taxon>
        <taxon>Pucciniomycotina</taxon>
        <taxon>Microbotryomycetes</taxon>
        <taxon>Sporidiobolales</taxon>
        <taxon>Sporidiobolaceae</taxon>
        <taxon>Rhodotorula</taxon>
    </lineage>
</organism>
<evidence type="ECO:0000256" key="6">
    <source>
        <dbReference type="ARBA" id="ARBA00023136"/>
    </source>
</evidence>
<dbReference type="GO" id="GO:0005886">
    <property type="term" value="C:plasma membrane"/>
    <property type="evidence" value="ECO:0007669"/>
    <property type="project" value="TreeGrafter"/>
</dbReference>
<reference evidence="9 10" key="1">
    <citation type="submission" date="2021-12" db="EMBL/GenBank/DDBJ databases">
        <title>High titer production of polyol ester of fatty acids by Rhodotorula paludigena BS15 towards product separation-free biomass refinery.</title>
        <authorList>
            <person name="Mano J."/>
            <person name="Ono H."/>
            <person name="Tanaka T."/>
            <person name="Naito K."/>
            <person name="Sushida H."/>
            <person name="Ike M."/>
            <person name="Tokuyasu K."/>
            <person name="Kitaoka M."/>
        </authorList>
    </citation>
    <scope>NUCLEOTIDE SEQUENCE [LARGE SCALE GENOMIC DNA]</scope>
    <source>
        <strain evidence="9 10">BS15</strain>
    </source>
</reference>
<dbReference type="PANTHER" id="PTHR42810">
    <property type="entry name" value="PURINE PERMEASE C1399.01C-RELATED"/>
    <property type="match status" value="1"/>
</dbReference>
<dbReference type="InterPro" id="IPR006042">
    <property type="entry name" value="Xan_ur_permease"/>
</dbReference>
<keyword evidence="4 8" id="KW-0812">Transmembrane</keyword>
<feature type="compositionally biased region" description="Basic and acidic residues" evidence="7">
    <location>
        <begin position="611"/>
        <end position="621"/>
    </location>
</feature>
<feature type="transmembrane region" description="Helical" evidence="8">
    <location>
        <begin position="244"/>
        <end position="263"/>
    </location>
</feature>
<comment type="similarity">
    <text evidence="2">Belongs to the nucleobase:cation symporter-2 (NCS2) (TC 2.A.40) family.</text>
</comment>
<evidence type="ECO:0000256" key="3">
    <source>
        <dbReference type="ARBA" id="ARBA00022448"/>
    </source>
</evidence>
<keyword evidence="10" id="KW-1185">Reference proteome</keyword>
<evidence type="ECO:0008006" key="11">
    <source>
        <dbReference type="Google" id="ProtNLM"/>
    </source>
</evidence>
<protein>
    <recommendedName>
        <fullName evidence="11">Purine permease</fullName>
    </recommendedName>
</protein>
<keyword evidence="3" id="KW-0813">Transport</keyword>
<feature type="transmembrane region" description="Helical" evidence="8">
    <location>
        <begin position="483"/>
        <end position="503"/>
    </location>
</feature>
<feature type="transmembrane region" description="Helical" evidence="8">
    <location>
        <begin position="165"/>
        <end position="189"/>
    </location>
</feature>
<dbReference type="Proteomes" id="UP001342314">
    <property type="component" value="Unassembled WGS sequence"/>
</dbReference>
<feature type="region of interest" description="Disordered" evidence="7">
    <location>
        <begin position="1"/>
        <end position="20"/>
    </location>
</feature>
<dbReference type="Pfam" id="PF00860">
    <property type="entry name" value="Xan_ur_permease"/>
    <property type="match status" value="1"/>
</dbReference>
<feature type="region of interest" description="Disordered" evidence="7">
    <location>
        <begin position="594"/>
        <end position="621"/>
    </location>
</feature>
<evidence type="ECO:0000256" key="8">
    <source>
        <dbReference type="SAM" id="Phobius"/>
    </source>
</evidence>
<feature type="transmembrane region" description="Helical" evidence="8">
    <location>
        <begin position="303"/>
        <end position="321"/>
    </location>
</feature>
<dbReference type="GO" id="GO:0000324">
    <property type="term" value="C:fungal-type vacuole"/>
    <property type="evidence" value="ECO:0007669"/>
    <property type="project" value="TreeGrafter"/>
</dbReference>
<accession>A0AAV5GY18</accession>
<dbReference type="EMBL" id="BQKY01000016">
    <property type="protein sequence ID" value="GJN94242.1"/>
    <property type="molecule type" value="Genomic_DNA"/>
</dbReference>
<feature type="transmembrane region" description="Helical" evidence="8">
    <location>
        <begin position="515"/>
        <end position="537"/>
    </location>
</feature>
<comment type="caution">
    <text evidence="9">The sequence shown here is derived from an EMBL/GenBank/DDBJ whole genome shotgun (WGS) entry which is preliminary data.</text>
</comment>
<feature type="transmembrane region" description="Helical" evidence="8">
    <location>
        <begin position="328"/>
        <end position="346"/>
    </location>
</feature>
<evidence type="ECO:0000256" key="1">
    <source>
        <dbReference type="ARBA" id="ARBA00004141"/>
    </source>
</evidence>
<proteinExistence type="inferred from homology"/>
<evidence type="ECO:0000313" key="10">
    <source>
        <dbReference type="Proteomes" id="UP001342314"/>
    </source>
</evidence>
<evidence type="ECO:0000256" key="7">
    <source>
        <dbReference type="SAM" id="MobiDB-lite"/>
    </source>
</evidence>
<dbReference type="NCBIfam" id="TIGR00801">
    <property type="entry name" value="ncs2"/>
    <property type="match status" value="1"/>
</dbReference>
<evidence type="ECO:0000256" key="2">
    <source>
        <dbReference type="ARBA" id="ARBA00008821"/>
    </source>
</evidence>
<dbReference type="PANTHER" id="PTHR42810:SF2">
    <property type="entry name" value="PURINE PERMEASE C1399.01C-RELATED"/>
    <property type="match status" value="1"/>
</dbReference>
<name>A0AAV5GY18_9BASI</name>
<dbReference type="InterPro" id="IPR006043">
    <property type="entry name" value="NCS2"/>
</dbReference>
<dbReference type="GO" id="GO:0042907">
    <property type="term" value="F:xanthine transmembrane transporter activity"/>
    <property type="evidence" value="ECO:0007669"/>
    <property type="project" value="TreeGrafter"/>
</dbReference>
<evidence type="ECO:0000313" key="9">
    <source>
        <dbReference type="EMBL" id="GJN94242.1"/>
    </source>
</evidence>
<keyword evidence="6 8" id="KW-0472">Membrane</keyword>
<feature type="transmembrane region" description="Helical" evidence="8">
    <location>
        <begin position="455"/>
        <end position="477"/>
    </location>
</feature>
<feature type="transmembrane region" description="Helical" evidence="8">
    <location>
        <begin position="549"/>
        <end position="571"/>
    </location>
</feature>
<feature type="transmembrane region" description="Helical" evidence="8">
    <location>
        <begin position="215"/>
        <end position="232"/>
    </location>
</feature>
<feature type="transmembrane region" description="Helical" evidence="8">
    <location>
        <begin position="135"/>
        <end position="153"/>
    </location>
</feature>
<dbReference type="AlphaFoldDB" id="A0AAV5GY18"/>